<sequence>MHLRGPGYAWRVVLILLAAAAAACHERTNEAAFSLPPIAVRVATVESQPMLVPARAVQLSHGIASVMVVGCRIGGGDG</sequence>
<dbReference type="AlphaFoldDB" id="A0A2U1CK35"/>
<keyword evidence="1" id="KW-0732">Signal</keyword>
<organism evidence="2 3">
    <name type="scientific">Pusillimonas noertemannii</name>
    <dbReference type="NCBI Taxonomy" id="305977"/>
    <lineage>
        <taxon>Bacteria</taxon>
        <taxon>Pseudomonadati</taxon>
        <taxon>Pseudomonadota</taxon>
        <taxon>Betaproteobacteria</taxon>
        <taxon>Burkholderiales</taxon>
        <taxon>Alcaligenaceae</taxon>
        <taxon>Pusillimonas</taxon>
    </lineage>
</organism>
<feature type="signal peptide" evidence="1">
    <location>
        <begin position="1"/>
        <end position="23"/>
    </location>
</feature>
<evidence type="ECO:0000256" key="1">
    <source>
        <dbReference type="SAM" id="SignalP"/>
    </source>
</evidence>
<dbReference type="Proteomes" id="UP000246145">
    <property type="component" value="Unassembled WGS sequence"/>
</dbReference>
<keyword evidence="3" id="KW-1185">Reference proteome</keyword>
<protein>
    <submittedName>
        <fullName evidence="2">Uncharacterized protein</fullName>
    </submittedName>
</protein>
<dbReference type="RefSeq" id="WP_017523266.1">
    <property type="nucleotide sequence ID" value="NZ_JACCEX010000004.1"/>
</dbReference>
<reference evidence="2 3" key="1">
    <citation type="submission" date="2018-04" db="EMBL/GenBank/DDBJ databases">
        <title>Genomic Encyclopedia of Type Strains, Phase IV (KMG-IV): sequencing the most valuable type-strain genomes for metagenomic binning, comparative biology and taxonomic classification.</title>
        <authorList>
            <person name="Goeker M."/>
        </authorList>
    </citation>
    <scope>NUCLEOTIDE SEQUENCE [LARGE SCALE GENOMIC DNA]</scope>
    <source>
        <strain evidence="2 3">DSM 10065</strain>
    </source>
</reference>
<name>A0A2U1CK35_9BURK</name>
<comment type="caution">
    <text evidence="2">The sequence shown here is derived from an EMBL/GenBank/DDBJ whole genome shotgun (WGS) entry which is preliminary data.</text>
</comment>
<gene>
    <name evidence="2" type="ORF">C7440_2926</name>
</gene>
<evidence type="ECO:0000313" key="2">
    <source>
        <dbReference type="EMBL" id="PVY61376.1"/>
    </source>
</evidence>
<evidence type="ECO:0000313" key="3">
    <source>
        <dbReference type="Proteomes" id="UP000246145"/>
    </source>
</evidence>
<proteinExistence type="predicted"/>
<dbReference type="EMBL" id="QEKO01000004">
    <property type="protein sequence ID" value="PVY61376.1"/>
    <property type="molecule type" value="Genomic_DNA"/>
</dbReference>
<dbReference type="PROSITE" id="PS51257">
    <property type="entry name" value="PROKAR_LIPOPROTEIN"/>
    <property type="match status" value="1"/>
</dbReference>
<feature type="chain" id="PRO_5015550545" evidence="1">
    <location>
        <begin position="24"/>
        <end position="78"/>
    </location>
</feature>
<accession>A0A2U1CK35</accession>